<comment type="caution">
    <text evidence="8">The sequence shown here is derived from an EMBL/GenBank/DDBJ whole genome shotgun (WGS) entry which is preliminary data.</text>
</comment>
<name>A0A917AJP4_9RHOB</name>
<evidence type="ECO:0000313" key="9">
    <source>
        <dbReference type="Proteomes" id="UP000606730"/>
    </source>
</evidence>
<comment type="similarity">
    <text evidence="6">Belongs to the class I-like SAM-binding methyltransferase superfamily. RNA M5U methyltransferase family.</text>
</comment>
<dbReference type="RefSeq" id="WP_095594307.1">
    <property type="nucleotide sequence ID" value="NZ_BMKN01000002.1"/>
</dbReference>
<dbReference type="SUPFAM" id="SSF53335">
    <property type="entry name" value="S-adenosyl-L-methionine-dependent methyltransferases"/>
    <property type="match status" value="1"/>
</dbReference>
<dbReference type="GO" id="GO:0051539">
    <property type="term" value="F:4 iron, 4 sulfur cluster binding"/>
    <property type="evidence" value="ECO:0007669"/>
    <property type="project" value="UniProtKB-KW"/>
</dbReference>
<keyword evidence="3 6" id="KW-0808">Transferase</keyword>
<evidence type="ECO:0000256" key="5">
    <source>
        <dbReference type="ARBA" id="ARBA00023014"/>
    </source>
</evidence>
<keyword evidence="9" id="KW-1185">Reference proteome</keyword>
<keyword evidence="4 6" id="KW-0949">S-adenosyl-L-methionine</keyword>
<dbReference type="Pfam" id="PF05958">
    <property type="entry name" value="tRNA_U5-meth_tr"/>
    <property type="match status" value="1"/>
</dbReference>
<dbReference type="PROSITE" id="PS01230">
    <property type="entry name" value="TRMA_1"/>
    <property type="match status" value="1"/>
</dbReference>
<dbReference type="Gene3D" id="3.40.50.150">
    <property type="entry name" value="Vaccinia Virus protein VP39"/>
    <property type="match status" value="1"/>
</dbReference>
<sequence length="404" mass="43481">MTKVTIQRLGHHGDGIAEGPVYVPLSLPGEEVEGVLDGDKLREGRIVTPSDARVRPPCSHFKSCGGCALQHASDDFVAAWKVGVVQTALDAQGLTAPMRPILTSPPKSRRRAVLSARRTKKGALVGFHARASDTIIPIPSCTLLHPDLMAAIPALEQLTMAGASRKGEASFTVSLSQDGVDVAARGVKPMDKSMFLPLVEIAQTHDLARLTWEEEVVVTRRPPRQRFGMADVVPPAGAFLQATAEGQQALTDAVREAVGNAAQVVDLFAGSGTFSLPLAKTAEVVAVEGDADMMTALDQGWRRAQGLKRVKTETRDLFRRPMMPDELDAFDAICIDPPRAGAEAQFREIARSDVPVIAAVSCNPVTFARDAKVLVGAGYTLDWVQVVDQFRWSPHIEIAARFSK</sequence>
<dbReference type="Gene3D" id="2.40.50.1070">
    <property type="match status" value="1"/>
</dbReference>
<keyword evidence="5" id="KW-0411">Iron-sulfur</keyword>
<keyword evidence="1" id="KW-0004">4Fe-4S</keyword>
<reference evidence="8" key="2">
    <citation type="submission" date="2020-09" db="EMBL/GenBank/DDBJ databases">
        <authorList>
            <person name="Sun Q."/>
            <person name="Zhou Y."/>
        </authorList>
    </citation>
    <scope>NUCLEOTIDE SEQUENCE</scope>
    <source>
        <strain evidence="8">CGMCC 1.16012</strain>
    </source>
</reference>
<accession>A0A917AJP4</accession>
<dbReference type="Gene3D" id="2.40.50.140">
    <property type="entry name" value="Nucleic acid-binding proteins"/>
    <property type="match status" value="1"/>
</dbReference>
<dbReference type="Proteomes" id="UP000606730">
    <property type="component" value="Unassembled WGS sequence"/>
</dbReference>
<dbReference type="InterPro" id="IPR010280">
    <property type="entry name" value="U5_MeTrfase_fam"/>
</dbReference>
<protein>
    <submittedName>
        <fullName evidence="8">RNA methyltransferase</fullName>
    </submittedName>
</protein>
<evidence type="ECO:0000313" key="8">
    <source>
        <dbReference type="EMBL" id="GGE55622.1"/>
    </source>
</evidence>
<feature type="binding site" evidence="6">
    <location>
        <position position="288"/>
    </location>
    <ligand>
        <name>S-adenosyl-L-methionine</name>
        <dbReference type="ChEBI" id="CHEBI:59789"/>
    </ligand>
</feature>
<dbReference type="OrthoDB" id="9804590at2"/>
<evidence type="ECO:0000256" key="2">
    <source>
        <dbReference type="ARBA" id="ARBA00022603"/>
    </source>
</evidence>
<evidence type="ECO:0000256" key="6">
    <source>
        <dbReference type="PROSITE-ProRule" id="PRU01024"/>
    </source>
</evidence>
<feature type="active site" description="Nucleophile" evidence="6">
    <location>
        <position position="362"/>
    </location>
</feature>
<dbReference type="GO" id="GO:0070041">
    <property type="term" value="F:rRNA (uridine-C5-)-methyltransferase activity"/>
    <property type="evidence" value="ECO:0007669"/>
    <property type="project" value="TreeGrafter"/>
</dbReference>
<evidence type="ECO:0000256" key="7">
    <source>
        <dbReference type="PROSITE-ProRule" id="PRU10015"/>
    </source>
</evidence>
<dbReference type="PANTHER" id="PTHR11061:SF49">
    <property type="entry name" value="23S RRNA (URACIL(1939)-C(5))-METHYLTRANSFERASE RLMD"/>
    <property type="match status" value="1"/>
</dbReference>
<feature type="binding site" evidence="6">
    <location>
        <position position="268"/>
    </location>
    <ligand>
        <name>S-adenosyl-L-methionine</name>
        <dbReference type="ChEBI" id="CHEBI:59789"/>
    </ligand>
</feature>
<evidence type="ECO:0000256" key="3">
    <source>
        <dbReference type="ARBA" id="ARBA00022679"/>
    </source>
</evidence>
<gene>
    <name evidence="8" type="primary">TrmA</name>
    <name evidence="8" type="ORF">GCM10011517_24040</name>
</gene>
<organism evidence="8 9">
    <name type="scientific">Actibacterium pelagium</name>
    <dbReference type="NCBI Taxonomy" id="2029103"/>
    <lineage>
        <taxon>Bacteria</taxon>
        <taxon>Pseudomonadati</taxon>
        <taxon>Pseudomonadota</taxon>
        <taxon>Alphaproteobacteria</taxon>
        <taxon>Rhodobacterales</taxon>
        <taxon>Roseobacteraceae</taxon>
        <taxon>Actibacterium</taxon>
    </lineage>
</organism>
<dbReference type="GO" id="GO:0070475">
    <property type="term" value="P:rRNA base methylation"/>
    <property type="evidence" value="ECO:0007669"/>
    <property type="project" value="TreeGrafter"/>
</dbReference>
<dbReference type="PROSITE" id="PS51687">
    <property type="entry name" value="SAM_MT_RNA_M5U"/>
    <property type="match status" value="1"/>
</dbReference>
<dbReference type="CDD" id="cd02440">
    <property type="entry name" value="AdoMet_MTases"/>
    <property type="match status" value="1"/>
</dbReference>
<keyword evidence="1" id="KW-0408">Iron</keyword>
<dbReference type="InterPro" id="IPR030390">
    <property type="entry name" value="MeTrfase_TrmA_AS"/>
</dbReference>
<dbReference type="AlphaFoldDB" id="A0A917AJP4"/>
<dbReference type="EMBL" id="BMKN01000002">
    <property type="protein sequence ID" value="GGE55622.1"/>
    <property type="molecule type" value="Genomic_DNA"/>
</dbReference>
<evidence type="ECO:0000256" key="1">
    <source>
        <dbReference type="ARBA" id="ARBA00022485"/>
    </source>
</evidence>
<keyword evidence="2 6" id="KW-0489">Methyltransferase</keyword>
<dbReference type="InterPro" id="IPR012340">
    <property type="entry name" value="NA-bd_OB-fold"/>
</dbReference>
<reference evidence="8" key="1">
    <citation type="journal article" date="2014" name="Int. J. Syst. Evol. Microbiol.">
        <title>Complete genome sequence of Corynebacterium casei LMG S-19264T (=DSM 44701T), isolated from a smear-ripened cheese.</title>
        <authorList>
            <consortium name="US DOE Joint Genome Institute (JGI-PGF)"/>
            <person name="Walter F."/>
            <person name="Albersmeier A."/>
            <person name="Kalinowski J."/>
            <person name="Ruckert C."/>
        </authorList>
    </citation>
    <scope>NUCLEOTIDE SEQUENCE</scope>
    <source>
        <strain evidence="8">CGMCC 1.16012</strain>
    </source>
</reference>
<feature type="binding site" evidence="6">
    <location>
        <position position="336"/>
    </location>
    <ligand>
        <name>S-adenosyl-L-methionine</name>
        <dbReference type="ChEBI" id="CHEBI:59789"/>
    </ligand>
</feature>
<evidence type="ECO:0000256" key="4">
    <source>
        <dbReference type="ARBA" id="ARBA00022691"/>
    </source>
</evidence>
<dbReference type="InterPro" id="IPR029063">
    <property type="entry name" value="SAM-dependent_MTases_sf"/>
</dbReference>
<keyword evidence="1" id="KW-0479">Metal-binding</keyword>
<dbReference type="PANTHER" id="PTHR11061">
    <property type="entry name" value="RNA M5U METHYLTRANSFERASE"/>
    <property type="match status" value="1"/>
</dbReference>
<feature type="binding site" evidence="6">
    <location>
        <position position="241"/>
    </location>
    <ligand>
        <name>S-adenosyl-L-methionine</name>
        <dbReference type="ChEBI" id="CHEBI:59789"/>
    </ligand>
</feature>
<feature type="active site" evidence="7">
    <location>
        <position position="362"/>
    </location>
</feature>
<proteinExistence type="inferred from homology"/>